<dbReference type="EMBL" id="QROS01000002">
    <property type="protein sequence ID" value="RHL49699.1"/>
    <property type="molecule type" value="Genomic_DNA"/>
</dbReference>
<name>A0A415LM95_9FIRM</name>
<proteinExistence type="predicted"/>
<dbReference type="RefSeq" id="WP_118392963.1">
    <property type="nucleotide sequence ID" value="NZ_QROS01000002.1"/>
</dbReference>
<dbReference type="Proteomes" id="UP000285897">
    <property type="component" value="Unassembled WGS sequence"/>
</dbReference>
<organism evidence="1 2">
    <name type="scientific">Blautia obeum</name>
    <dbReference type="NCBI Taxonomy" id="40520"/>
    <lineage>
        <taxon>Bacteria</taxon>
        <taxon>Bacillati</taxon>
        <taxon>Bacillota</taxon>
        <taxon>Clostridia</taxon>
        <taxon>Lachnospirales</taxon>
        <taxon>Lachnospiraceae</taxon>
        <taxon>Blautia</taxon>
    </lineage>
</organism>
<accession>A0A415LM95</accession>
<evidence type="ECO:0000313" key="1">
    <source>
        <dbReference type="EMBL" id="RHL49699.1"/>
    </source>
</evidence>
<protein>
    <submittedName>
        <fullName evidence="1">Uncharacterized protein</fullName>
    </submittedName>
</protein>
<gene>
    <name evidence="1" type="ORF">DW021_04995</name>
</gene>
<dbReference type="AlphaFoldDB" id="A0A415LM95"/>
<sequence>MRIDKICKTCGFDSNGVCGMYTTCKEDEECDDWEASLEYYTEITKKAPWYIKKPYDQCKISYEKFLDLLQQDEQGVGVEINIYDAIEKVYELNSVELAGVLDVSMGVLGYASTQRTIPKRKRQFSSRLHIPESFFDKFLSTQLDALKKCREEFRDCYGDELIEKFKQNGYAAMEGKIEKQNAVDKIKNEKYREENQNRYQYKEKTRL</sequence>
<reference evidence="1 2" key="1">
    <citation type="submission" date="2018-08" db="EMBL/GenBank/DDBJ databases">
        <title>A genome reference for cultivated species of the human gut microbiota.</title>
        <authorList>
            <person name="Zou Y."/>
            <person name="Xue W."/>
            <person name="Luo G."/>
        </authorList>
    </citation>
    <scope>NUCLEOTIDE SEQUENCE [LARGE SCALE GENOMIC DNA]</scope>
    <source>
        <strain evidence="1 2">AF37-6AC</strain>
    </source>
</reference>
<comment type="caution">
    <text evidence="1">The sequence shown here is derived from an EMBL/GenBank/DDBJ whole genome shotgun (WGS) entry which is preliminary data.</text>
</comment>
<evidence type="ECO:0000313" key="2">
    <source>
        <dbReference type="Proteomes" id="UP000285897"/>
    </source>
</evidence>